<evidence type="ECO:0000313" key="2">
    <source>
        <dbReference type="Proteomes" id="UP000078541"/>
    </source>
</evidence>
<keyword evidence="2" id="KW-1185">Reference proteome</keyword>
<protein>
    <submittedName>
        <fullName evidence="1">Uncharacterized protein</fullName>
    </submittedName>
</protein>
<evidence type="ECO:0000313" key="1">
    <source>
        <dbReference type="EMBL" id="KYN41746.1"/>
    </source>
</evidence>
<reference evidence="1 2" key="1">
    <citation type="submission" date="2016-03" db="EMBL/GenBank/DDBJ databases">
        <title>Trachymyrmex septentrionalis WGS genome.</title>
        <authorList>
            <person name="Nygaard S."/>
            <person name="Hu H."/>
            <person name="Boomsma J."/>
            <person name="Zhang G."/>
        </authorList>
    </citation>
    <scope>NUCLEOTIDE SEQUENCE [LARGE SCALE GENOMIC DNA]</scope>
    <source>
        <strain evidence="1">Tsep2-gDNA-1</strain>
        <tissue evidence="1">Whole body</tissue>
    </source>
</reference>
<name>A0A195FMX4_9HYME</name>
<dbReference type="EMBL" id="KQ981430">
    <property type="protein sequence ID" value="KYN41746.1"/>
    <property type="molecule type" value="Genomic_DNA"/>
</dbReference>
<dbReference type="Proteomes" id="UP000078541">
    <property type="component" value="Unassembled WGS sequence"/>
</dbReference>
<gene>
    <name evidence="1" type="ORF">ALC56_03889</name>
</gene>
<sequence>MPLCRYLCCITEPSDEESAIPVQAEDQWDAYRAIMFIPEWQRYSIRMLGHRTAATKGVGSVTQFRRFIVHRWPLLSPIFRVAYESRVEKTGHLLRLSTNRSNFLLLHKTGSAGQPGRVPLIETSDSQREQHLENTAGGVGLPISTFPSMS</sequence>
<proteinExistence type="predicted"/>
<organism evidence="1 2">
    <name type="scientific">Trachymyrmex septentrionalis</name>
    <dbReference type="NCBI Taxonomy" id="34720"/>
    <lineage>
        <taxon>Eukaryota</taxon>
        <taxon>Metazoa</taxon>
        <taxon>Ecdysozoa</taxon>
        <taxon>Arthropoda</taxon>
        <taxon>Hexapoda</taxon>
        <taxon>Insecta</taxon>
        <taxon>Pterygota</taxon>
        <taxon>Neoptera</taxon>
        <taxon>Endopterygota</taxon>
        <taxon>Hymenoptera</taxon>
        <taxon>Apocrita</taxon>
        <taxon>Aculeata</taxon>
        <taxon>Formicoidea</taxon>
        <taxon>Formicidae</taxon>
        <taxon>Myrmicinae</taxon>
        <taxon>Trachymyrmex</taxon>
    </lineage>
</organism>
<dbReference type="AlphaFoldDB" id="A0A195FMX4"/>
<accession>A0A195FMX4</accession>